<reference evidence="5 7" key="1">
    <citation type="submission" date="2015-11" db="EMBL/GenBank/DDBJ databases">
        <title>Genomic analysis of 38 Legionella species identifies large and diverse effector repertoires.</title>
        <authorList>
            <person name="Burstein D."/>
            <person name="Amaro F."/>
            <person name="Zusman T."/>
            <person name="Lifshitz Z."/>
            <person name="Cohen O."/>
            <person name="Gilbert J.A."/>
            <person name="Pupko T."/>
            <person name="Shuman H.A."/>
            <person name="Segal G."/>
        </authorList>
    </citation>
    <scope>NUCLEOTIDE SEQUENCE [LARGE SCALE GENOMIC DNA]</scope>
    <source>
        <strain evidence="5 7">SC-18-C9</strain>
    </source>
</reference>
<dbReference type="Gene3D" id="1.25.40.20">
    <property type="entry name" value="Ankyrin repeat-containing domain"/>
    <property type="match status" value="2"/>
</dbReference>
<name>A0A378LED6_9GAMM</name>
<organism evidence="6 8">
    <name type="scientific">Legionella steigerwaltii</name>
    <dbReference type="NCBI Taxonomy" id="460"/>
    <lineage>
        <taxon>Bacteria</taxon>
        <taxon>Pseudomonadati</taxon>
        <taxon>Pseudomonadota</taxon>
        <taxon>Gammaproteobacteria</taxon>
        <taxon>Legionellales</taxon>
        <taxon>Legionellaceae</taxon>
        <taxon>Legionella</taxon>
    </lineage>
</organism>
<dbReference type="Pfam" id="PF12796">
    <property type="entry name" value="Ank_2"/>
    <property type="match status" value="1"/>
</dbReference>
<dbReference type="AlphaFoldDB" id="A0A378LED6"/>
<feature type="repeat" description="ANK" evidence="3">
    <location>
        <begin position="947"/>
        <end position="979"/>
    </location>
</feature>
<protein>
    <submittedName>
        <fullName evidence="6">Ankyrin repeats (3 copies)</fullName>
    </submittedName>
</protein>
<dbReference type="PROSITE" id="PS50297">
    <property type="entry name" value="ANK_REP_REGION"/>
    <property type="match status" value="1"/>
</dbReference>
<evidence type="ECO:0000313" key="5">
    <source>
        <dbReference type="EMBL" id="KTD77022.1"/>
    </source>
</evidence>
<dbReference type="EMBL" id="LNYZ01000015">
    <property type="protein sequence ID" value="KTD77022.1"/>
    <property type="molecule type" value="Genomic_DNA"/>
</dbReference>
<dbReference type="PROSITE" id="PS50088">
    <property type="entry name" value="ANK_REPEAT"/>
    <property type="match status" value="1"/>
</dbReference>
<dbReference type="STRING" id="460.Lstg_2265"/>
<dbReference type="InterPro" id="IPR036770">
    <property type="entry name" value="Ankyrin_rpt-contain_sf"/>
</dbReference>
<evidence type="ECO:0000256" key="4">
    <source>
        <dbReference type="SAM" id="MobiDB-lite"/>
    </source>
</evidence>
<dbReference type="Proteomes" id="UP000255110">
    <property type="component" value="Unassembled WGS sequence"/>
</dbReference>
<evidence type="ECO:0000256" key="2">
    <source>
        <dbReference type="ARBA" id="ARBA00023043"/>
    </source>
</evidence>
<evidence type="ECO:0000313" key="6">
    <source>
        <dbReference type="EMBL" id="STY22451.1"/>
    </source>
</evidence>
<evidence type="ECO:0000313" key="7">
    <source>
        <dbReference type="Proteomes" id="UP000054820"/>
    </source>
</evidence>
<feature type="region of interest" description="Disordered" evidence="4">
    <location>
        <begin position="1215"/>
        <end position="1237"/>
    </location>
</feature>
<keyword evidence="7" id="KW-1185">Reference proteome</keyword>
<accession>A0A378LED6</accession>
<dbReference type="SUPFAM" id="SSF48403">
    <property type="entry name" value="Ankyrin repeat"/>
    <property type="match status" value="1"/>
</dbReference>
<gene>
    <name evidence="5" type="ORF">Lstg_2265</name>
    <name evidence="6" type="ORF">NCTC11991_01037</name>
</gene>
<proteinExistence type="predicted"/>
<dbReference type="PANTHER" id="PTHR24198">
    <property type="entry name" value="ANKYRIN REPEAT AND PROTEIN KINASE DOMAIN-CONTAINING PROTEIN"/>
    <property type="match status" value="1"/>
</dbReference>
<evidence type="ECO:0000313" key="8">
    <source>
        <dbReference type="Proteomes" id="UP000255110"/>
    </source>
</evidence>
<dbReference type="PANTHER" id="PTHR24198:SF165">
    <property type="entry name" value="ANKYRIN REPEAT-CONTAINING PROTEIN-RELATED"/>
    <property type="match status" value="1"/>
</dbReference>
<evidence type="ECO:0000256" key="3">
    <source>
        <dbReference type="PROSITE-ProRule" id="PRU00023"/>
    </source>
</evidence>
<dbReference type="EMBL" id="UGOY01000001">
    <property type="protein sequence ID" value="STY22451.1"/>
    <property type="molecule type" value="Genomic_DNA"/>
</dbReference>
<reference evidence="6 8" key="2">
    <citation type="submission" date="2018-06" db="EMBL/GenBank/DDBJ databases">
        <authorList>
            <consortium name="Pathogen Informatics"/>
            <person name="Doyle S."/>
        </authorList>
    </citation>
    <scope>NUCLEOTIDE SEQUENCE [LARGE SCALE GENOMIC DNA]</scope>
    <source>
        <strain evidence="6 8">NCTC11991</strain>
    </source>
</reference>
<dbReference type="SMART" id="SM00248">
    <property type="entry name" value="ANK"/>
    <property type="match status" value="8"/>
</dbReference>
<feature type="region of interest" description="Disordered" evidence="4">
    <location>
        <begin position="228"/>
        <end position="251"/>
    </location>
</feature>
<dbReference type="Proteomes" id="UP000054820">
    <property type="component" value="Unassembled WGS sequence"/>
</dbReference>
<keyword evidence="1" id="KW-0677">Repeat</keyword>
<sequence>MKLKERLLHAFDEIIASNSSNKSFCDAVQEASKLLQVACNSKTDEIDDAEKASKAINQVIGACRAANVKLSNEFEPLCDELAIWIGWLKYKELPDGKQYDPKLFVVPNGVAIDLKTIPHTELMDAIGQVKSNSEVRTGTKDKSFKARYFNTVIDDINDARKSFGLSPLSQALEEAPIRAFVHLIQYGITDEDFHGYCIKPNIPTTSEVAKSPSISVQKFPHLRMKVQTAPSEEKKQSSVVPKPTRKIEESEPSKATLEKVINGYVDSEHAEQFNSLVQAHLERRKKEGKPLRILLYTWNHPFGIGDFVHNRDLLLYFEKLTGGDPRFQIQSFCILPPEKMKLAKAMIGDHLPVGKTDDVDYFFDESVSDFDVTQADSSRFVIWTGDWSEQRLCPTGFMSREAAAMKYGTLEERNKAKLNEFLKKTDAALMVSRPVGGLIPSNDGFIEKDTRDVLQPLSHTFRQALLELGVGPYQCYSPTNFIHIAKSWGVNTSLETPEAGVKQSTHIRQYKSLALKMGKAKFLQDYNPELLATIVGKNASPAETQAYFEKHHIGFGYLQEEDKFCSFLLANVAQADSKKDIDLFTNFTGEKFDNFFKYLEKHPQVIKFLQNEGVGVIEGPDNREILLLPEGQGRKISVRNFSGMSDDHKDCMIAIANTNAGSGDTSYSEEMDAASIGFPDLPDSLSVPFLQPREWKGGFFKGLLTDMSEGEHLPDLSILREYIKRQLGLVPDEGLTAAQREQSKNQLFREYGRYDGRGPNLSKDDIIITTDVEFAEFIKKNREALMKQWHLYCEHVSKNHDASAEQNNFFMRNIVSSVLLHGTPKEVAELLRVFPDWEHDGINFVLLAADLNHMELLDQLFKENKEQFIKLISRETLLATGPNHPRPWSGIFSLIKHDNLDMLKKILPSIPPDKLQDIFLEAVQHNKKEIIKYLLENTAIDINRKKDSKTLLHVASELGLRDIVQLLLQHGANCTLVDDRHEPPARTAEYFQHHEIVRLINEPIHQAIESGDVHKFEELLAAGMHFDQISILKIIEKGNLTMFHLLLNKYADGFSNGPLTAKIGEQRRGNIFHVMAIHGRHEMITLLADHYKKTNSYKLKLITTPSKASNVHDGGDRLEITAAYLVVENNTPEQAENNAKIIEALHKAGDKFNHYGRYSPLRLAIQKEDIPMIKALRNCGAVYDISWLEQSNKKTEIMAALESIDSAEKRMAHFKDEYKGKDDSQDEDGEHVSISTN</sequence>
<dbReference type="InterPro" id="IPR002110">
    <property type="entry name" value="Ankyrin_rpt"/>
</dbReference>
<keyword evidence="2 3" id="KW-0040">ANK repeat</keyword>
<evidence type="ECO:0000256" key="1">
    <source>
        <dbReference type="ARBA" id="ARBA00022737"/>
    </source>
</evidence>